<keyword evidence="11" id="KW-1185">Reference proteome</keyword>
<dbReference type="RefSeq" id="WP_231908300.1">
    <property type="nucleotide sequence ID" value="NZ_LN999835.1"/>
</dbReference>
<reference evidence="11" key="1">
    <citation type="submission" date="2016-01" db="EMBL/GenBank/DDBJ databases">
        <authorList>
            <person name="Husnik F."/>
        </authorList>
    </citation>
    <scope>NUCLEOTIDE SEQUENCE [LARGE SCALE GENOMIC DNA]</scope>
</reference>
<dbReference type="KEGG" id="hed:TPER_HE00284"/>
<dbReference type="PANTHER" id="PTHR11669">
    <property type="entry name" value="REPLICATION FACTOR C / DNA POLYMERASE III GAMMA-TAU SUBUNIT"/>
    <property type="match status" value="1"/>
</dbReference>
<keyword evidence="3 10" id="KW-0808">Transferase</keyword>
<evidence type="ECO:0000313" key="11">
    <source>
        <dbReference type="Proteomes" id="UP000095477"/>
    </source>
</evidence>
<evidence type="ECO:0000259" key="9">
    <source>
        <dbReference type="Pfam" id="PF21500"/>
    </source>
</evidence>
<gene>
    <name evidence="10" type="primary">holB</name>
    <name evidence="10" type="ORF">TPER_HE00284</name>
</gene>
<dbReference type="Pfam" id="PF21500">
    <property type="entry name" value="HolB_lid"/>
    <property type="match status" value="1"/>
</dbReference>
<dbReference type="Gene3D" id="3.40.50.300">
    <property type="entry name" value="P-loop containing nucleotide triphosphate hydrolases"/>
    <property type="match status" value="1"/>
</dbReference>
<dbReference type="InterPro" id="IPR008921">
    <property type="entry name" value="DNA_pol3_clamp-load_cplx_C"/>
</dbReference>
<dbReference type="Proteomes" id="UP000095477">
    <property type="component" value="Chromosome I"/>
</dbReference>
<keyword evidence="4 10" id="KW-0548">Nucleotidyltransferase</keyword>
<dbReference type="Gene3D" id="1.20.272.10">
    <property type="match status" value="1"/>
</dbReference>
<evidence type="ECO:0000256" key="1">
    <source>
        <dbReference type="ARBA" id="ARBA00012417"/>
    </source>
</evidence>
<accession>A0A143WTN7</accession>
<dbReference type="AlphaFoldDB" id="A0A143WTN7"/>
<dbReference type="EMBL" id="LN999835">
    <property type="protein sequence ID" value="CUX97211.1"/>
    <property type="molecule type" value="Genomic_DNA"/>
</dbReference>
<protein>
    <recommendedName>
        <fullName evidence="2">DNA polymerase III subunit delta'</fullName>
        <ecNumber evidence="1">2.7.7.7</ecNumber>
    </recommendedName>
</protein>
<dbReference type="SUPFAM" id="SSF48019">
    <property type="entry name" value="post-AAA+ oligomerization domain-like"/>
    <property type="match status" value="1"/>
</dbReference>
<organism evidence="10 11">
    <name type="scientific">Candidatus Hoaglandella endobia</name>
    <dbReference type="NCBI Taxonomy" id="1778263"/>
    <lineage>
        <taxon>Bacteria</taxon>
        <taxon>Pseudomonadati</taxon>
        <taxon>Pseudomonadota</taxon>
        <taxon>Gammaproteobacteria</taxon>
        <taxon>Enterobacterales</taxon>
        <taxon>Enterobacteriaceae</taxon>
        <taxon>Candidatus Hoaglandella</taxon>
    </lineage>
</organism>
<dbReference type="GO" id="GO:0003887">
    <property type="term" value="F:DNA-directed DNA polymerase activity"/>
    <property type="evidence" value="ECO:0007669"/>
    <property type="project" value="UniProtKB-KW"/>
</dbReference>
<dbReference type="InterPro" id="IPR004622">
    <property type="entry name" value="DNA_pol_HolB"/>
</dbReference>
<keyword evidence="6" id="KW-0239">DNA-directed DNA polymerase</keyword>
<feature type="domain" description="DNA polymerase III delta subunit C-terminal" evidence="8">
    <location>
        <begin position="219"/>
        <end position="333"/>
    </location>
</feature>
<keyword evidence="5" id="KW-0235">DNA replication</keyword>
<dbReference type="InterPro" id="IPR015199">
    <property type="entry name" value="DNA_pol_III_delta_C"/>
</dbReference>
<evidence type="ECO:0000259" key="8">
    <source>
        <dbReference type="Pfam" id="PF09115"/>
    </source>
</evidence>
<dbReference type="SUPFAM" id="SSF52540">
    <property type="entry name" value="P-loop containing nucleoside triphosphate hydrolases"/>
    <property type="match status" value="1"/>
</dbReference>
<dbReference type="PATRIC" id="fig|1778263.3.peg.286"/>
<dbReference type="NCBIfam" id="TIGR00678">
    <property type="entry name" value="holB"/>
    <property type="match status" value="1"/>
</dbReference>
<sequence length="342" mass="38793">MAARAGAHYAMKKWYPWLTTPYRQILTRYQQERGPHALLLSSQEGNGEASLCYALSRWLICRQLDGIKSCGFCHSCRLMMAGNHPDFYQPEPEKGLRSLGVDSIRAIIDSLYFRANQGGVKVVLLLHSELLTEQAANALLKILEEPPDDTYFLLVCQEPLRLLPTIKSRCLYWPLLVPDEALVVPWLKKIVNHNADTARTALRLCSGAPLTAEFLLQPARWHQRLALCASLSAAITSGDMLSLLPALNHDEDDGPLHWLLTLITDALKWQQGAQAFLINDDKPLLVSALAIRWTASVLHTQWQQWLHYLWQRQEVSSINNELFIIHQLLNWEQGLVNACAQF</sequence>
<dbReference type="InterPro" id="IPR048731">
    <property type="entry name" value="HolB_lid-gammaproteobact"/>
</dbReference>
<evidence type="ECO:0000256" key="3">
    <source>
        <dbReference type="ARBA" id="ARBA00022679"/>
    </source>
</evidence>
<evidence type="ECO:0000256" key="7">
    <source>
        <dbReference type="ARBA" id="ARBA00049244"/>
    </source>
</evidence>
<dbReference type="PANTHER" id="PTHR11669:SF8">
    <property type="entry name" value="DNA POLYMERASE III SUBUNIT DELTA"/>
    <property type="match status" value="1"/>
</dbReference>
<evidence type="ECO:0000256" key="2">
    <source>
        <dbReference type="ARBA" id="ARBA00014363"/>
    </source>
</evidence>
<dbReference type="EC" id="2.7.7.7" evidence="1"/>
<dbReference type="InterPro" id="IPR027417">
    <property type="entry name" value="P-loop_NTPase"/>
</dbReference>
<comment type="catalytic activity">
    <reaction evidence="7">
        <text>DNA(n) + a 2'-deoxyribonucleoside 5'-triphosphate = DNA(n+1) + diphosphate</text>
        <dbReference type="Rhea" id="RHEA:22508"/>
        <dbReference type="Rhea" id="RHEA-COMP:17339"/>
        <dbReference type="Rhea" id="RHEA-COMP:17340"/>
        <dbReference type="ChEBI" id="CHEBI:33019"/>
        <dbReference type="ChEBI" id="CHEBI:61560"/>
        <dbReference type="ChEBI" id="CHEBI:173112"/>
        <dbReference type="EC" id="2.7.7.7"/>
    </reaction>
</comment>
<dbReference type="InterPro" id="IPR050238">
    <property type="entry name" value="DNA_Rep/Repair_Clamp_Loader"/>
</dbReference>
<evidence type="ECO:0000256" key="4">
    <source>
        <dbReference type="ARBA" id="ARBA00022695"/>
    </source>
</evidence>
<dbReference type="GO" id="GO:0006261">
    <property type="term" value="P:DNA-templated DNA replication"/>
    <property type="evidence" value="ECO:0007669"/>
    <property type="project" value="TreeGrafter"/>
</dbReference>
<dbReference type="STRING" id="1778263.TPER_HE00284"/>
<name>A0A143WTN7_9ENTR</name>
<feature type="domain" description="DNA polymerase III subunit delta' AAA+ ATPase lid" evidence="9">
    <location>
        <begin position="178"/>
        <end position="217"/>
    </location>
</feature>
<dbReference type="Pfam" id="PF09115">
    <property type="entry name" value="DNApol3-delta_C"/>
    <property type="match status" value="1"/>
</dbReference>
<dbReference type="GO" id="GO:0008408">
    <property type="term" value="F:3'-5' exonuclease activity"/>
    <property type="evidence" value="ECO:0007669"/>
    <property type="project" value="InterPro"/>
</dbReference>
<evidence type="ECO:0000256" key="5">
    <source>
        <dbReference type="ARBA" id="ARBA00022705"/>
    </source>
</evidence>
<dbReference type="GO" id="GO:0003677">
    <property type="term" value="F:DNA binding"/>
    <property type="evidence" value="ECO:0007669"/>
    <property type="project" value="InterPro"/>
</dbReference>
<dbReference type="GO" id="GO:0009360">
    <property type="term" value="C:DNA polymerase III complex"/>
    <property type="evidence" value="ECO:0007669"/>
    <property type="project" value="InterPro"/>
</dbReference>
<proteinExistence type="predicted"/>
<evidence type="ECO:0000256" key="6">
    <source>
        <dbReference type="ARBA" id="ARBA00022932"/>
    </source>
</evidence>
<dbReference type="Pfam" id="PF13177">
    <property type="entry name" value="DNA_pol3_delta2"/>
    <property type="match status" value="1"/>
</dbReference>
<evidence type="ECO:0000313" key="10">
    <source>
        <dbReference type="EMBL" id="CUX97211.1"/>
    </source>
</evidence>